<accession>A0A392VXN7</accession>
<organism evidence="1 2">
    <name type="scientific">Trifolium medium</name>
    <dbReference type="NCBI Taxonomy" id="97028"/>
    <lineage>
        <taxon>Eukaryota</taxon>
        <taxon>Viridiplantae</taxon>
        <taxon>Streptophyta</taxon>
        <taxon>Embryophyta</taxon>
        <taxon>Tracheophyta</taxon>
        <taxon>Spermatophyta</taxon>
        <taxon>Magnoliopsida</taxon>
        <taxon>eudicotyledons</taxon>
        <taxon>Gunneridae</taxon>
        <taxon>Pentapetalae</taxon>
        <taxon>rosids</taxon>
        <taxon>fabids</taxon>
        <taxon>Fabales</taxon>
        <taxon>Fabaceae</taxon>
        <taxon>Papilionoideae</taxon>
        <taxon>50 kb inversion clade</taxon>
        <taxon>NPAAA clade</taxon>
        <taxon>Hologalegina</taxon>
        <taxon>IRL clade</taxon>
        <taxon>Trifolieae</taxon>
        <taxon>Trifolium</taxon>
    </lineage>
</organism>
<feature type="non-terminal residue" evidence="1">
    <location>
        <position position="42"/>
    </location>
</feature>
<evidence type="ECO:0000313" key="2">
    <source>
        <dbReference type="Proteomes" id="UP000265520"/>
    </source>
</evidence>
<sequence length="42" mass="5031">MLRTDGEEIMFNVFEAMSRHDEEEEPRCYCVDVIEDSEDKCE</sequence>
<evidence type="ECO:0000313" key="1">
    <source>
        <dbReference type="EMBL" id="MCI92737.1"/>
    </source>
</evidence>
<keyword evidence="2" id="KW-1185">Reference proteome</keyword>
<dbReference type="EMBL" id="LXQA011308925">
    <property type="protein sequence ID" value="MCI92737.1"/>
    <property type="molecule type" value="Genomic_DNA"/>
</dbReference>
<comment type="caution">
    <text evidence="1">The sequence shown here is derived from an EMBL/GenBank/DDBJ whole genome shotgun (WGS) entry which is preliminary data.</text>
</comment>
<dbReference type="Proteomes" id="UP000265520">
    <property type="component" value="Unassembled WGS sequence"/>
</dbReference>
<dbReference type="AlphaFoldDB" id="A0A392VXN7"/>
<reference evidence="1 2" key="1">
    <citation type="journal article" date="2018" name="Front. Plant Sci.">
        <title>Red Clover (Trifolium pratense) and Zigzag Clover (T. medium) - A Picture of Genomic Similarities and Differences.</title>
        <authorList>
            <person name="Dluhosova J."/>
            <person name="Istvanek J."/>
            <person name="Nedelnik J."/>
            <person name="Repkova J."/>
        </authorList>
    </citation>
    <scope>NUCLEOTIDE SEQUENCE [LARGE SCALE GENOMIC DNA]</scope>
    <source>
        <strain evidence="2">cv. 10/8</strain>
        <tissue evidence="1">Leaf</tissue>
    </source>
</reference>
<protein>
    <submittedName>
        <fullName evidence="1">Uncharacterized protein</fullName>
    </submittedName>
</protein>
<name>A0A392VXN7_9FABA</name>
<proteinExistence type="predicted"/>